<dbReference type="RefSeq" id="WP_089383388.1">
    <property type="nucleotide sequence ID" value="NZ_FZNQ01000001.1"/>
</dbReference>
<name>A0A238UXM7_HALVU</name>
<dbReference type="OrthoDB" id="313543at2157"/>
<dbReference type="PROSITE" id="PS51257">
    <property type="entry name" value="PROKAR_LIPOPROTEIN"/>
    <property type="match status" value="1"/>
</dbReference>
<keyword evidence="3" id="KW-1185">Reference proteome</keyword>
<sequence>MNRRTLLAGTAVALAGCTARGEQPDGSDAGDGSGIDAVDDAADGSSDVEDRDIDNHGIDDDLTIDLGKTAPEMAPGAVDVAVDADELHIDGTVTGATGCHVPAVETATVEGDELQLVVIAVSDAAPDQLCTLALTEVGYEVDVAFGGDLPAEITIVHDDATGRKTAATESLSADPAAFSGG</sequence>
<dbReference type="EMBL" id="FZNQ01000001">
    <property type="protein sequence ID" value="SNR26019.1"/>
    <property type="molecule type" value="Genomic_DNA"/>
</dbReference>
<feature type="compositionally biased region" description="Acidic residues" evidence="1">
    <location>
        <begin position="37"/>
        <end position="52"/>
    </location>
</feature>
<accession>A0A238UXM7</accession>
<reference evidence="2 3" key="1">
    <citation type="submission" date="2017-06" db="EMBL/GenBank/DDBJ databases">
        <authorList>
            <person name="Kim H.J."/>
            <person name="Triplett B.A."/>
        </authorList>
    </citation>
    <scope>NUCLEOTIDE SEQUENCE [LARGE SCALE GENOMIC DNA]</scope>
    <source>
        <strain evidence="2 3">DSM 8800</strain>
    </source>
</reference>
<dbReference type="AlphaFoldDB" id="A0A238UXM7"/>
<dbReference type="Proteomes" id="UP000198397">
    <property type="component" value="Unassembled WGS sequence"/>
</dbReference>
<proteinExistence type="predicted"/>
<gene>
    <name evidence="2" type="ORF">SAMN06264855_101434</name>
</gene>
<feature type="region of interest" description="Disordered" evidence="1">
    <location>
        <begin position="19"/>
        <end position="57"/>
    </location>
</feature>
<evidence type="ECO:0000313" key="3">
    <source>
        <dbReference type="Proteomes" id="UP000198397"/>
    </source>
</evidence>
<protein>
    <submittedName>
        <fullName evidence="2">Uncharacterized protein</fullName>
    </submittedName>
</protein>
<evidence type="ECO:0000313" key="2">
    <source>
        <dbReference type="EMBL" id="SNR26019.1"/>
    </source>
</evidence>
<evidence type="ECO:0000256" key="1">
    <source>
        <dbReference type="SAM" id="MobiDB-lite"/>
    </source>
</evidence>
<organism evidence="2 3">
    <name type="scientific">Halorubrum vacuolatum</name>
    <name type="common">Natronobacterium vacuolatum</name>
    <dbReference type="NCBI Taxonomy" id="63740"/>
    <lineage>
        <taxon>Archaea</taxon>
        <taxon>Methanobacteriati</taxon>
        <taxon>Methanobacteriota</taxon>
        <taxon>Stenosarchaea group</taxon>
        <taxon>Halobacteria</taxon>
        <taxon>Halobacteriales</taxon>
        <taxon>Haloferacaceae</taxon>
        <taxon>Halorubrum</taxon>
    </lineage>
</organism>